<evidence type="ECO:0000259" key="8">
    <source>
        <dbReference type="PROSITE" id="PS50109"/>
    </source>
</evidence>
<dbReference type="InterPro" id="IPR004358">
    <property type="entry name" value="Sig_transdc_His_kin-like_C"/>
</dbReference>
<sequence length="575" mass="63937">MKRSFLIWGSLLLCGALILGAFGFLSRALLDSEQQRLVDQSRADLEERSRLALSQMDGVATGLLIAESQRAAEEFQVTMPDGQLSPLVAGSGDFVRLNFEIDSEGQIRSPQIPNAQEKLRALASGVEGETLQKFEQDFVELKRVLNQSYEGKKGFQMACANVNELVDWGQAFEVQKPDWSTPSQLKQEAGYQTQFNNATRSKRGAVLKDTLEKVVDNRSPLNELTARNSLGAYEPLWLGEELFLIRESNRAGVLYRQGIWLQTAKLRESLLDGVKEWLPEAGLEKVSNVEATQPLALVALPWQLVRQEPVVARAAGWTPLRVSLLMGWLALGLALLAAGSLVRGVVRLSERRADFVSSVTHELRTPLTTFRLYSGMLVDGMVPGKEQQDNYLRTMSTEAGRLHHLVENVLAYSRLEKGGQGVRKEKTTLGALLLRCEDRLRERVAQEEADFVLVNEEPDFEIETDISGVEQILFNLVDNACKYGLPESGRGEVRIEARVKKGEAFVRVCDQGSGIRFSERRRLFRPFHKSALAAASSKPGVGLGLSLCRRLARMLGGDLTIEKVPQGACFQLKLR</sequence>
<keyword evidence="7" id="KW-1133">Transmembrane helix</keyword>
<comment type="caution">
    <text evidence="9">The sequence shown here is derived from an EMBL/GenBank/DDBJ whole genome shotgun (WGS) entry which is preliminary data.</text>
</comment>
<feature type="transmembrane region" description="Helical" evidence="7">
    <location>
        <begin position="322"/>
        <end position="342"/>
    </location>
</feature>
<dbReference type="InterPro" id="IPR036890">
    <property type="entry name" value="HATPase_C_sf"/>
</dbReference>
<dbReference type="PROSITE" id="PS50109">
    <property type="entry name" value="HIS_KIN"/>
    <property type="match status" value="1"/>
</dbReference>
<dbReference type="SUPFAM" id="SSF55874">
    <property type="entry name" value="ATPase domain of HSP90 chaperone/DNA topoisomerase II/histidine kinase"/>
    <property type="match status" value="1"/>
</dbReference>
<evidence type="ECO:0000313" key="10">
    <source>
        <dbReference type="Proteomes" id="UP000644507"/>
    </source>
</evidence>
<reference evidence="9" key="1">
    <citation type="journal article" date="2014" name="Int. J. Syst. Evol. Microbiol.">
        <title>Complete genome sequence of Corynebacterium casei LMG S-19264T (=DSM 44701T), isolated from a smear-ripened cheese.</title>
        <authorList>
            <consortium name="US DOE Joint Genome Institute (JGI-PGF)"/>
            <person name="Walter F."/>
            <person name="Albersmeier A."/>
            <person name="Kalinowski J."/>
            <person name="Ruckert C."/>
        </authorList>
    </citation>
    <scope>NUCLEOTIDE SEQUENCE</scope>
    <source>
        <strain evidence="9">KCTC 12988</strain>
    </source>
</reference>
<feature type="domain" description="Histidine kinase" evidence="8">
    <location>
        <begin position="358"/>
        <end position="575"/>
    </location>
</feature>
<dbReference type="SUPFAM" id="SSF47384">
    <property type="entry name" value="Homodimeric domain of signal transducing histidine kinase"/>
    <property type="match status" value="1"/>
</dbReference>
<keyword evidence="7" id="KW-0812">Transmembrane</keyword>
<dbReference type="InterPro" id="IPR005467">
    <property type="entry name" value="His_kinase_dom"/>
</dbReference>
<evidence type="ECO:0000256" key="5">
    <source>
        <dbReference type="ARBA" id="ARBA00022777"/>
    </source>
</evidence>
<dbReference type="Pfam" id="PF02518">
    <property type="entry name" value="HATPase_c"/>
    <property type="match status" value="1"/>
</dbReference>
<evidence type="ECO:0000256" key="1">
    <source>
        <dbReference type="ARBA" id="ARBA00000085"/>
    </source>
</evidence>
<evidence type="ECO:0000256" key="4">
    <source>
        <dbReference type="ARBA" id="ARBA00022679"/>
    </source>
</evidence>
<dbReference type="InterPro" id="IPR003594">
    <property type="entry name" value="HATPase_dom"/>
</dbReference>
<dbReference type="SMART" id="SM00387">
    <property type="entry name" value="HATPase_c"/>
    <property type="match status" value="1"/>
</dbReference>
<dbReference type="RefSeq" id="WP_189566277.1">
    <property type="nucleotide sequence ID" value="NZ_BMXI01000001.1"/>
</dbReference>
<dbReference type="Gene3D" id="3.30.565.10">
    <property type="entry name" value="Histidine kinase-like ATPase, C-terminal domain"/>
    <property type="match status" value="1"/>
</dbReference>
<dbReference type="PANTHER" id="PTHR43711:SF31">
    <property type="entry name" value="HISTIDINE KINASE"/>
    <property type="match status" value="1"/>
</dbReference>
<dbReference type="AlphaFoldDB" id="A0A918WDA7"/>
<evidence type="ECO:0000256" key="2">
    <source>
        <dbReference type="ARBA" id="ARBA00012438"/>
    </source>
</evidence>
<evidence type="ECO:0000256" key="6">
    <source>
        <dbReference type="ARBA" id="ARBA00023012"/>
    </source>
</evidence>
<dbReference type="Pfam" id="PF00512">
    <property type="entry name" value="HisKA"/>
    <property type="match status" value="1"/>
</dbReference>
<evidence type="ECO:0000313" key="9">
    <source>
        <dbReference type="EMBL" id="GHC40322.1"/>
    </source>
</evidence>
<dbReference type="EC" id="2.7.13.3" evidence="2"/>
<gene>
    <name evidence="9" type="ORF">GCM10007100_00940</name>
</gene>
<keyword evidence="6" id="KW-0902">Two-component regulatory system</keyword>
<protein>
    <recommendedName>
        <fullName evidence="2">histidine kinase</fullName>
        <ecNumber evidence="2">2.7.13.3</ecNumber>
    </recommendedName>
</protein>
<dbReference type="SMART" id="SM00388">
    <property type="entry name" value="HisKA"/>
    <property type="match status" value="1"/>
</dbReference>
<dbReference type="PRINTS" id="PR00344">
    <property type="entry name" value="BCTRLSENSOR"/>
</dbReference>
<name>A0A918WDA7_9BACT</name>
<dbReference type="PANTHER" id="PTHR43711">
    <property type="entry name" value="TWO-COMPONENT HISTIDINE KINASE"/>
    <property type="match status" value="1"/>
</dbReference>
<evidence type="ECO:0000256" key="3">
    <source>
        <dbReference type="ARBA" id="ARBA00022553"/>
    </source>
</evidence>
<keyword evidence="7" id="KW-0472">Membrane</keyword>
<dbReference type="InterPro" id="IPR036097">
    <property type="entry name" value="HisK_dim/P_sf"/>
</dbReference>
<accession>A0A918WDA7</accession>
<dbReference type="InterPro" id="IPR003661">
    <property type="entry name" value="HisK_dim/P_dom"/>
</dbReference>
<dbReference type="InterPro" id="IPR050736">
    <property type="entry name" value="Sensor_HK_Regulatory"/>
</dbReference>
<organism evidence="9 10">
    <name type="scientific">Roseibacillus persicicus</name>
    <dbReference type="NCBI Taxonomy" id="454148"/>
    <lineage>
        <taxon>Bacteria</taxon>
        <taxon>Pseudomonadati</taxon>
        <taxon>Verrucomicrobiota</taxon>
        <taxon>Verrucomicrobiia</taxon>
        <taxon>Verrucomicrobiales</taxon>
        <taxon>Verrucomicrobiaceae</taxon>
        <taxon>Roseibacillus</taxon>
    </lineage>
</organism>
<keyword evidence="10" id="KW-1185">Reference proteome</keyword>
<dbReference type="CDD" id="cd00082">
    <property type="entry name" value="HisKA"/>
    <property type="match status" value="1"/>
</dbReference>
<proteinExistence type="predicted"/>
<keyword evidence="3" id="KW-0597">Phosphoprotein</keyword>
<dbReference type="Proteomes" id="UP000644507">
    <property type="component" value="Unassembled WGS sequence"/>
</dbReference>
<dbReference type="EMBL" id="BMXI01000001">
    <property type="protein sequence ID" value="GHC40322.1"/>
    <property type="molecule type" value="Genomic_DNA"/>
</dbReference>
<evidence type="ECO:0000256" key="7">
    <source>
        <dbReference type="SAM" id="Phobius"/>
    </source>
</evidence>
<dbReference type="Gene3D" id="1.10.287.130">
    <property type="match status" value="1"/>
</dbReference>
<reference evidence="9" key="2">
    <citation type="submission" date="2020-09" db="EMBL/GenBank/DDBJ databases">
        <authorList>
            <person name="Sun Q."/>
            <person name="Kim S."/>
        </authorList>
    </citation>
    <scope>NUCLEOTIDE SEQUENCE</scope>
    <source>
        <strain evidence="9">KCTC 12988</strain>
    </source>
</reference>
<keyword evidence="5" id="KW-0418">Kinase</keyword>
<keyword evidence="4" id="KW-0808">Transferase</keyword>
<dbReference type="GO" id="GO:0000155">
    <property type="term" value="F:phosphorelay sensor kinase activity"/>
    <property type="evidence" value="ECO:0007669"/>
    <property type="project" value="InterPro"/>
</dbReference>
<comment type="catalytic activity">
    <reaction evidence="1">
        <text>ATP + protein L-histidine = ADP + protein N-phospho-L-histidine.</text>
        <dbReference type="EC" id="2.7.13.3"/>
    </reaction>
</comment>